<name>A0A915C7F6_PARUN</name>
<feature type="compositionally biased region" description="Polar residues" evidence="1">
    <location>
        <begin position="115"/>
        <end position="128"/>
    </location>
</feature>
<sequence length="415" mass="47363">MEDVDLETVAGNVADSLSQIFLLTPRAEVRQRAYAIMGATSAREFAAHVEYRINAYLQLGSESNDQRSILDIRKERDAALAMVKTIVEQKGPQAVVELCREEVSNEIDATEHKNNSSQISASEFSDGSKTSKSEFSEDEPLSRNKRIAASFSQIDFSNNRQHNACSSETEMIQRVPSLDSAQWSSYEDEESTRRYSKSGGEDRRLRKKRSSSEFSSDSPKEFSKLLESADGEFSTNGKYSTDERNGRISSNAEFSSDAENIASFRKTESPQKVPSLEDADTEFSSRERSNFAEGYVKRKRVCMKLRMKSPRRLRVNTREEYHMRGHSDIDMSSSDDELVVQHRKRSDEEMVSKEKRDSDGICAHRSVKRFDNESCDSRNVQLVGFHPLKYLLLLVMMRKRIRRFKKSINLIGSEL</sequence>
<organism evidence="2 3">
    <name type="scientific">Parascaris univalens</name>
    <name type="common">Nematode worm</name>
    <dbReference type="NCBI Taxonomy" id="6257"/>
    <lineage>
        <taxon>Eukaryota</taxon>
        <taxon>Metazoa</taxon>
        <taxon>Ecdysozoa</taxon>
        <taxon>Nematoda</taxon>
        <taxon>Chromadorea</taxon>
        <taxon>Rhabditida</taxon>
        <taxon>Spirurina</taxon>
        <taxon>Ascaridomorpha</taxon>
        <taxon>Ascaridoidea</taxon>
        <taxon>Ascarididae</taxon>
        <taxon>Parascaris</taxon>
    </lineage>
</organism>
<proteinExistence type="predicted"/>
<reference evidence="3" key="1">
    <citation type="submission" date="2022-11" db="UniProtKB">
        <authorList>
            <consortium name="WormBaseParasite"/>
        </authorList>
    </citation>
    <scope>IDENTIFICATION</scope>
</reference>
<dbReference type="Proteomes" id="UP000887569">
    <property type="component" value="Unplaced"/>
</dbReference>
<dbReference type="WBParaSite" id="PgR094_g036_t02">
    <property type="protein sequence ID" value="PgR094_g036_t02"/>
    <property type="gene ID" value="PgR094_g036"/>
</dbReference>
<dbReference type="AlphaFoldDB" id="A0A915C7F6"/>
<feature type="region of interest" description="Disordered" evidence="1">
    <location>
        <begin position="107"/>
        <end position="143"/>
    </location>
</feature>
<evidence type="ECO:0000313" key="3">
    <source>
        <dbReference type="WBParaSite" id="PgR094_g036_t02"/>
    </source>
</evidence>
<evidence type="ECO:0000313" key="2">
    <source>
        <dbReference type="Proteomes" id="UP000887569"/>
    </source>
</evidence>
<accession>A0A915C7F6</accession>
<protein>
    <submittedName>
        <fullName evidence="3">Uncharacterized protein</fullName>
    </submittedName>
</protein>
<evidence type="ECO:0000256" key="1">
    <source>
        <dbReference type="SAM" id="MobiDB-lite"/>
    </source>
</evidence>
<feature type="region of interest" description="Disordered" evidence="1">
    <location>
        <begin position="179"/>
        <end position="254"/>
    </location>
</feature>
<keyword evidence="2" id="KW-1185">Reference proteome</keyword>